<evidence type="ECO:0008006" key="4">
    <source>
        <dbReference type="Google" id="ProtNLM"/>
    </source>
</evidence>
<name>A0AA39YRK3_9PEZI</name>
<sequence length="113" mass="12602">MVLEQKYSSKGRHLTTNAFIFLLSWMFQPQLLAAFCDGRPTSLPSFRCASTAPVRWAHLTSSATRLRVAKYYPQIDTDIDRDLAVRNAPSPEPVARCSKPQACVLPTISLHAP</sequence>
<organism evidence="2 3">
    <name type="scientific">Cercophora newfieldiana</name>
    <dbReference type="NCBI Taxonomy" id="92897"/>
    <lineage>
        <taxon>Eukaryota</taxon>
        <taxon>Fungi</taxon>
        <taxon>Dikarya</taxon>
        <taxon>Ascomycota</taxon>
        <taxon>Pezizomycotina</taxon>
        <taxon>Sordariomycetes</taxon>
        <taxon>Sordariomycetidae</taxon>
        <taxon>Sordariales</taxon>
        <taxon>Lasiosphaeriaceae</taxon>
        <taxon>Cercophora</taxon>
    </lineage>
</organism>
<comment type="caution">
    <text evidence="2">The sequence shown here is derived from an EMBL/GenBank/DDBJ whole genome shotgun (WGS) entry which is preliminary data.</text>
</comment>
<evidence type="ECO:0000313" key="3">
    <source>
        <dbReference type="Proteomes" id="UP001174936"/>
    </source>
</evidence>
<keyword evidence="1" id="KW-0732">Signal</keyword>
<feature type="signal peptide" evidence="1">
    <location>
        <begin position="1"/>
        <end position="33"/>
    </location>
</feature>
<gene>
    <name evidence="2" type="ORF">B0T16DRAFT_58531</name>
</gene>
<feature type="chain" id="PRO_5041432280" description="Secreted protein" evidence="1">
    <location>
        <begin position="34"/>
        <end position="113"/>
    </location>
</feature>
<keyword evidence="3" id="KW-1185">Reference proteome</keyword>
<reference evidence="2" key="1">
    <citation type="submission" date="2023-06" db="EMBL/GenBank/DDBJ databases">
        <title>Genome-scale phylogeny and comparative genomics of the fungal order Sordariales.</title>
        <authorList>
            <consortium name="Lawrence Berkeley National Laboratory"/>
            <person name="Hensen N."/>
            <person name="Bonometti L."/>
            <person name="Westerberg I."/>
            <person name="Brannstrom I.O."/>
            <person name="Guillou S."/>
            <person name="Cros-Aarteil S."/>
            <person name="Calhoun S."/>
            <person name="Haridas S."/>
            <person name="Kuo A."/>
            <person name="Mondo S."/>
            <person name="Pangilinan J."/>
            <person name="Riley R."/>
            <person name="Labutti K."/>
            <person name="Andreopoulos B."/>
            <person name="Lipzen A."/>
            <person name="Chen C."/>
            <person name="Yanf M."/>
            <person name="Daum C."/>
            <person name="Ng V."/>
            <person name="Clum A."/>
            <person name="Steindorff A."/>
            <person name="Ohm R."/>
            <person name="Martin F."/>
            <person name="Silar P."/>
            <person name="Natvig D."/>
            <person name="Lalanne C."/>
            <person name="Gautier V."/>
            <person name="Ament-Velasquez S.L."/>
            <person name="Kruys A."/>
            <person name="Hutchinson M.I."/>
            <person name="Powell A.J."/>
            <person name="Barry K."/>
            <person name="Miller A.N."/>
            <person name="Grigoriev I.V."/>
            <person name="Debuchy R."/>
            <person name="Gladieux P."/>
            <person name="Thoren M.H."/>
            <person name="Johannesson H."/>
        </authorList>
    </citation>
    <scope>NUCLEOTIDE SEQUENCE</scope>
    <source>
        <strain evidence="2">SMH2532-1</strain>
    </source>
</reference>
<evidence type="ECO:0000313" key="2">
    <source>
        <dbReference type="EMBL" id="KAK0657344.1"/>
    </source>
</evidence>
<accession>A0AA39YRK3</accession>
<dbReference type="EMBL" id="JAULSV010000001">
    <property type="protein sequence ID" value="KAK0657344.1"/>
    <property type="molecule type" value="Genomic_DNA"/>
</dbReference>
<dbReference type="Proteomes" id="UP001174936">
    <property type="component" value="Unassembled WGS sequence"/>
</dbReference>
<protein>
    <recommendedName>
        <fullName evidence="4">Secreted protein</fullName>
    </recommendedName>
</protein>
<dbReference type="AlphaFoldDB" id="A0AA39YRK3"/>
<evidence type="ECO:0000256" key="1">
    <source>
        <dbReference type="SAM" id="SignalP"/>
    </source>
</evidence>
<proteinExistence type="predicted"/>